<evidence type="ECO:0000313" key="2">
    <source>
        <dbReference type="EMBL" id="MBM7614764.1"/>
    </source>
</evidence>
<keyword evidence="1" id="KW-0472">Membrane</keyword>
<evidence type="ECO:0008006" key="4">
    <source>
        <dbReference type="Google" id="ProtNLM"/>
    </source>
</evidence>
<dbReference type="RefSeq" id="WP_204401287.1">
    <property type="nucleotide sequence ID" value="NZ_JAFBEE010000006.1"/>
</dbReference>
<reference evidence="2 3" key="1">
    <citation type="submission" date="2021-01" db="EMBL/GenBank/DDBJ databases">
        <title>Genomic Encyclopedia of Type Strains, Phase IV (KMG-IV): sequencing the most valuable type-strain genomes for metagenomic binning, comparative biology and taxonomic classification.</title>
        <authorList>
            <person name="Goeker M."/>
        </authorList>
    </citation>
    <scope>NUCLEOTIDE SEQUENCE [LARGE SCALE GENOMIC DNA]</scope>
    <source>
        <strain evidence="2 3">DSM 25890</strain>
    </source>
</reference>
<dbReference type="EMBL" id="JAFBEE010000006">
    <property type="protein sequence ID" value="MBM7614764.1"/>
    <property type="molecule type" value="Genomic_DNA"/>
</dbReference>
<keyword evidence="1" id="KW-1133">Transmembrane helix</keyword>
<feature type="transmembrane region" description="Helical" evidence="1">
    <location>
        <begin position="105"/>
        <end position="128"/>
    </location>
</feature>
<accession>A0ABS2NPC5</accession>
<gene>
    <name evidence="2" type="ORF">JOC73_001278</name>
</gene>
<dbReference type="InterPro" id="IPR021525">
    <property type="entry name" value="DUF3189"/>
</dbReference>
<comment type="caution">
    <text evidence="2">The sequence shown here is derived from an EMBL/GenBank/DDBJ whole genome shotgun (WGS) entry which is preliminary data.</text>
</comment>
<protein>
    <recommendedName>
        <fullName evidence="4">DUF3189 domain-containing protein</fullName>
    </recommendedName>
</protein>
<evidence type="ECO:0000313" key="3">
    <source>
        <dbReference type="Proteomes" id="UP001314796"/>
    </source>
</evidence>
<name>A0ABS2NPC5_9FIRM</name>
<sequence length="152" mass="17265">MYIVYYGVNNSIVVSVAAAIHLANFSVEAPQKEYSKNLHQFFSKNQEALGRLLYVGNDQEDNKVFVLNVANSETILLPALQSVFDILQVPNQKLYLADTTSVDNISIYLGMFLYKYNLLPSTAIYLLFKGIMKEKDKFHKIVSTAKIFSKKK</sequence>
<organism evidence="2 3">
    <name type="scientific">Alkaliphilus hydrothermalis</name>
    <dbReference type="NCBI Taxonomy" id="1482730"/>
    <lineage>
        <taxon>Bacteria</taxon>
        <taxon>Bacillati</taxon>
        <taxon>Bacillota</taxon>
        <taxon>Clostridia</taxon>
        <taxon>Peptostreptococcales</taxon>
        <taxon>Natronincolaceae</taxon>
        <taxon>Alkaliphilus</taxon>
    </lineage>
</organism>
<proteinExistence type="predicted"/>
<evidence type="ECO:0000256" key="1">
    <source>
        <dbReference type="SAM" id="Phobius"/>
    </source>
</evidence>
<keyword evidence="3" id="KW-1185">Reference proteome</keyword>
<keyword evidence="1" id="KW-0812">Transmembrane</keyword>
<dbReference type="Proteomes" id="UP001314796">
    <property type="component" value="Unassembled WGS sequence"/>
</dbReference>
<dbReference type="Pfam" id="PF11385">
    <property type="entry name" value="DUF3189"/>
    <property type="match status" value="1"/>
</dbReference>